<dbReference type="RefSeq" id="WP_269337612.1">
    <property type="nucleotide sequence ID" value="NZ_JBFSSG010000001.1"/>
</dbReference>
<evidence type="ECO:0000313" key="3">
    <source>
        <dbReference type="Proteomes" id="UP001570071"/>
    </source>
</evidence>
<protein>
    <recommendedName>
        <fullName evidence="4">Alpha/beta hydrolase</fullName>
    </recommendedName>
</protein>
<feature type="signal peptide" evidence="1">
    <location>
        <begin position="1"/>
        <end position="18"/>
    </location>
</feature>
<evidence type="ECO:0008006" key="4">
    <source>
        <dbReference type="Google" id="ProtNLM"/>
    </source>
</evidence>
<evidence type="ECO:0000256" key="1">
    <source>
        <dbReference type="SAM" id="SignalP"/>
    </source>
</evidence>
<proteinExistence type="predicted"/>
<sequence>MKKLLALSLALATMSASAVEYTGVLNCNATNTTDEGTDTVVVYVNGIGNKLGDAEASRVALKNALGDKCPTGTCTVQKFYNQEHGVWGDTRELNAIGALERDAANTALIGMISMLKSDAKTLLNRGISTDIDFELDTTEALDDLLDTARTSSGDSVVPFSTVGSDVVGWLKGEVESTFSTDDPNKSVYLYALTNYEAQYKRTFQSSYQSSLRSYYLSRRAFYDENEKAMSAVTESVEGLTSFLVEHILSGKKVVVVAHSQGNHIIELSHSLLRSRLSGSQLEALQVVGAASVASSSPNDSYLSWDGDHTVMRYYDNSNDGDPLTANFTNGEGATNEDRNDHNFVDVYLNDGLFGNYRPSSGIDTTGIDDYLASNKKHSMREWLVGLVASGIHAASPIITQLDSDGFITTTLRWELYDDMDLHTKEPTGEVVYYRDKSGDLGKLDKDDTNGFGPEHYVANLTCEEVANKQWQFGIHQYKNGGEAENAHISVKLGGQVVKTRSYSNPSWPGTPVYVVNVNFGELTESQKMTYSISMNDFL</sequence>
<dbReference type="EMBL" id="JBFSSG010000001">
    <property type="protein sequence ID" value="MEZ8719575.1"/>
    <property type="molecule type" value="Genomic_DNA"/>
</dbReference>
<feature type="chain" id="PRO_5047419406" description="Alpha/beta hydrolase" evidence="1">
    <location>
        <begin position="19"/>
        <end position="538"/>
    </location>
</feature>
<keyword evidence="1" id="KW-0732">Signal</keyword>
<keyword evidence="3" id="KW-1185">Reference proteome</keyword>
<comment type="caution">
    <text evidence="2">The sequence shown here is derived from an EMBL/GenBank/DDBJ whole genome shotgun (WGS) entry which is preliminary data.</text>
</comment>
<gene>
    <name evidence="2" type="ORF">AB6D66_00755</name>
</gene>
<accession>A0ABV4MR25</accession>
<organism evidence="2 3">
    <name type="scientific">Vibrio pomeroyi</name>
    <dbReference type="NCBI Taxonomy" id="198832"/>
    <lineage>
        <taxon>Bacteria</taxon>
        <taxon>Pseudomonadati</taxon>
        <taxon>Pseudomonadota</taxon>
        <taxon>Gammaproteobacteria</taxon>
        <taxon>Vibrionales</taxon>
        <taxon>Vibrionaceae</taxon>
        <taxon>Vibrio</taxon>
    </lineage>
</organism>
<reference evidence="2 3" key="1">
    <citation type="journal article" date="2024" name="ISME J.">
        <title>Tailless and filamentous prophages are predominant in marine Vibrio.</title>
        <authorList>
            <person name="Steensen K."/>
            <person name="Seneca J."/>
            <person name="Bartlau N."/>
            <person name="Yu X.A."/>
            <person name="Hussain F.A."/>
            <person name="Polz M.F."/>
        </authorList>
    </citation>
    <scope>NUCLEOTIDE SEQUENCE [LARGE SCALE GENOMIC DNA]</scope>
    <source>
        <strain evidence="2 3">10N.239.312.F12</strain>
    </source>
</reference>
<evidence type="ECO:0000313" key="2">
    <source>
        <dbReference type="EMBL" id="MEZ8719575.1"/>
    </source>
</evidence>
<dbReference type="Proteomes" id="UP001570071">
    <property type="component" value="Unassembled WGS sequence"/>
</dbReference>
<name>A0ABV4MR25_9VIBR</name>